<dbReference type="OrthoDB" id="5801116at2759"/>
<sequence length="351" mass="40830">MALLGMPDDVLIRILSSASLNDVINARRVSRRIHWIVEKYNLVKPTVTEFSVVCRGCPSSLRSFEKSVVLHRRAFTQIRMKRERVEKHIQATFSTAIWGVAQSVEYIKTNMRMSKITKSLSFEGVTIDEEFFKMLTAPWNDLTEVSELHLQTCAIEINRDQFIRLLAGMRISSLIIEFCTFHQSLISNQVLMSLENLETFHVRPRSSMWLPELTDELIVFWKQLPKVPRMINLYGCCTNITPIQIPTMFLEAIKQSGDPFEWDFGILRDSSIKPSDHLLALLFDPFFCMHTDEDANEKRFHLSNSSKNMHIYFNVPYGDDFRRNEVTITPSLPTNDILRRLEAIEKKFFVD</sequence>
<dbReference type="EMBL" id="CADEPM010000001">
    <property type="protein sequence ID" value="CAB3396870.1"/>
    <property type="molecule type" value="Genomic_DNA"/>
</dbReference>
<dbReference type="InterPro" id="IPR032675">
    <property type="entry name" value="LRR_dom_sf"/>
</dbReference>
<dbReference type="InterPro" id="IPR036047">
    <property type="entry name" value="F-box-like_dom_sf"/>
</dbReference>
<organism evidence="2 3">
    <name type="scientific">Caenorhabditis bovis</name>
    <dbReference type="NCBI Taxonomy" id="2654633"/>
    <lineage>
        <taxon>Eukaryota</taxon>
        <taxon>Metazoa</taxon>
        <taxon>Ecdysozoa</taxon>
        <taxon>Nematoda</taxon>
        <taxon>Chromadorea</taxon>
        <taxon>Rhabditida</taxon>
        <taxon>Rhabditina</taxon>
        <taxon>Rhabditomorpha</taxon>
        <taxon>Rhabditoidea</taxon>
        <taxon>Rhabditidae</taxon>
        <taxon>Peloderinae</taxon>
        <taxon>Caenorhabditis</taxon>
    </lineage>
</organism>
<gene>
    <name evidence="2" type="ORF">CBOVIS_LOCUS368</name>
</gene>
<dbReference type="SUPFAM" id="SSF81383">
    <property type="entry name" value="F-box domain"/>
    <property type="match status" value="1"/>
</dbReference>
<name>A0A8S1E967_9PELO</name>
<dbReference type="Pfam" id="PF00646">
    <property type="entry name" value="F-box"/>
    <property type="match status" value="1"/>
</dbReference>
<comment type="caution">
    <text evidence="2">The sequence shown here is derived from an EMBL/GenBank/DDBJ whole genome shotgun (WGS) entry which is preliminary data.</text>
</comment>
<dbReference type="InterPro" id="IPR001810">
    <property type="entry name" value="F-box_dom"/>
</dbReference>
<dbReference type="AlphaFoldDB" id="A0A8S1E967"/>
<protein>
    <recommendedName>
        <fullName evidence="1">F-box domain-containing protein</fullName>
    </recommendedName>
</protein>
<dbReference type="Gene3D" id="3.80.10.10">
    <property type="entry name" value="Ribonuclease Inhibitor"/>
    <property type="match status" value="1"/>
</dbReference>
<dbReference type="CDD" id="cd09917">
    <property type="entry name" value="F-box_SF"/>
    <property type="match status" value="1"/>
</dbReference>
<proteinExistence type="predicted"/>
<feature type="domain" description="F-box" evidence="1">
    <location>
        <begin position="1"/>
        <end position="46"/>
    </location>
</feature>
<accession>A0A8S1E967</accession>
<keyword evidence="3" id="KW-1185">Reference proteome</keyword>
<evidence type="ECO:0000259" key="1">
    <source>
        <dbReference type="PROSITE" id="PS50181"/>
    </source>
</evidence>
<evidence type="ECO:0000313" key="2">
    <source>
        <dbReference type="EMBL" id="CAB3396870.1"/>
    </source>
</evidence>
<dbReference type="PROSITE" id="PS50181">
    <property type="entry name" value="FBOX"/>
    <property type="match status" value="1"/>
</dbReference>
<reference evidence="2 3" key="1">
    <citation type="submission" date="2020-04" db="EMBL/GenBank/DDBJ databases">
        <authorList>
            <person name="Laetsch R D."/>
            <person name="Stevens L."/>
            <person name="Kumar S."/>
            <person name="Blaxter L. M."/>
        </authorList>
    </citation>
    <scope>NUCLEOTIDE SEQUENCE [LARGE SCALE GENOMIC DNA]</scope>
</reference>
<dbReference type="Proteomes" id="UP000494206">
    <property type="component" value="Unassembled WGS sequence"/>
</dbReference>
<evidence type="ECO:0000313" key="3">
    <source>
        <dbReference type="Proteomes" id="UP000494206"/>
    </source>
</evidence>